<gene>
    <name evidence="2" type="ORF">CTEST_10655</name>
</gene>
<dbReference type="SUPFAM" id="SSF46785">
    <property type="entry name" value="Winged helix' DNA-binding domain"/>
    <property type="match status" value="1"/>
</dbReference>
<sequence>MTHPRAQLNPAFTNPLRFSLMATLAGVTEISFKQAREYLQTTDSTLSKHASALEELGYVAVKKSFIGKKPTTRLAMSKQGERAWQDHLAALRAIAL</sequence>
<proteinExistence type="predicted"/>
<dbReference type="KEGG" id="cted:CTEST_10655"/>
<dbReference type="EMBL" id="CP011545">
    <property type="protein sequence ID" value="AKK09550.1"/>
    <property type="molecule type" value="Genomic_DNA"/>
</dbReference>
<dbReference type="Proteomes" id="UP000035540">
    <property type="component" value="Chromosome"/>
</dbReference>
<evidence type="ECO:0000259" key="1">
    <source>
        <dbReference type="Pfam" id="PF13601"/>
    </source>
</evidence>
<dbReference type="PANTHER" id="PTHR37318:SF1">
    <property type="entry name" value="BSL7504 PROTEIN"/>
    <property type="match status" value="1"/>
</dbReference>
<protein>
    <submittedName>
        <fullName evidence="2">Transcriptional regulator</fullName>
    </submittedName>
</protein>
<dbReference type="InterPro" id="IPR036388">
    <property type="entry name" value="WH-like_DNA-bd_sf"/>
</dbReference>
<dbReference type="Pfam" id="PF13601">
    <property type="entry name" value="HTH_34"/>
    <property type="match status" value="1"/>
</dbReference>
<dbReference type="PATRIC" id="fig|136857.5.peg.2113"/>
<dbReference type="PANTHER" id="PTHR37318">
    <property type="entry name" value="BSL7504 PROTEIN"/>
    <property type="match status" value="1"/>
</dbReference>
<dbReference type="InterPro" id="IPR027395">
    <property type="entry name" value="WH_DNA-bd_dom"/>
</dbReference>
<dbReference type="STRING" id="136857.CTEST_10655"/>
<dbReference type="AlphaFoldDB" id="A0A0G3H9U6"/>
<evidence type="ECO:0000313" key="2">
    <source>
        <dbReference type="EMBL" id="AKK09550.1"/>
    </source>
</evidence>
<dbReference type="InterPro" id="IPR036390">
    <property type="entry name" value="WH_DNA-bd_sf"/>
</dbReference>
<dbReference type="RefSeq" id="WP_047253692.1">
    <property type="nucleotide sequence ID" value="NZ_CP011545.1"/>
</dbReference>
<accession>A0A0G3H9U6</accession>
<reference evidence="3" key="2">
    <citation type="submission" date="2015-05" db="EMBL/GenBank/DDBJ databases">
        <title>Complete genome sequence of Corynebacterium testudinoris DSM 44614, recovered from necrotic lesions in the mouth of a tortoise.</title>
        <authorList>
            <person name="Ruckert C."/>
            <person name="Albersmeier A."/>
            <person name="Winkler A."/>
            <person name="Tauch A."/>
        </authorList>
    </citation>
    <scope>NUCLEOTIDE SEQUENCE [LARGE SCALE GENOMIC DNA]</scope>
    <source>
        <strain evidence="3">DSM 44614</strain>
    </source>
</reference>
<evidence type="ECO:0000313" key="3">
    <source>
        <dbReference type="Proteomes" id="UP000035540"/>
    </source>
</evidence>
<dbReference type="Gene3D" id="1.10.10.10">
    <property type="entry name" value="Winged helix-like DNA-binding domain superfamily/Winged helix DNA-binding domain"/>
    <property type="match status" value="1"/>
</dbReference>
<name>A0A0G3H9U6_9CORY</name>
<organism evidence="2 3">
    <name type="scientific">Corynebacterium testudinoris</name>
    <dbReference type="NCBI Taxonomy" id="136857"/>
    <lineage>
        <taxon>Bacteria</taxon>
        <taxon>Bacillati</taxon>
        <taxon>Actinomycetota</taxon>
        <taxon>Actinomycetes</taxon>
        <taxon>Mycobacteriales</taxon>
        <taxon>Corynebacteriaceae</taxon>
        <taxon>Corynebacterium</taxon>
    </lineage>
</organism>
<keyword evidence="3" id="KW-1185">Reference proteome</keyword>
<reference evidence="2 3" key="1">
    <citation type="journal article" date="2015" name="Genome Announc.">
        <title>Complete Genome Sequence of the Type Strain Corynebacterium testudinoris DSM 44614, Recovered from Necrotic Lesions in the Mouth of a Tortoise.</title>
        <authorList>
            <person name="Ruckert C."/>
            <person name="Kriete M."/>
            <person name="Jaenicke S."/>
            <person name="Winkler A."/>
            <person name="Tauch A."/>
        </authorList>
    </citation>
    <scope>NUCLEOTIDE SEQUENCE [LARGE SCALE GENOMIC DNA]</scope>
    <source>
        <strain evidence="2 3">DSM 44614</strain>
    </source>
</reference>
<feature type="domain" description="Winged helix DNA-binding" evidence="1">
    <location>
        <begin position="16"/>
        <end position="94"/>
    </location>
</feature>